<name>A0A8S9YYS7_9TREM</name>
<gene>
    <name evidence="2" type="ORF">EG68_03173</name>
</gene>
<keyword evidence="1" id="KW-1133">Transmembrane helix</keyword>
<feature type="transmembrane region" description="Helical" evidence="1">
    <location>
        <begin position="31"/>
        <end position="50"/>
    </location>
</feature>
<keyword evidence="3" id="KW-1185">Reference proteome</keyword>
<proteinExistence type="predicted"/>
<dbReference type="EMBL" id="JTDE01000815">
    <property type="protein sequence ID" value="KAF7260285.1"/>
    <property type="molecule type" value="Genomic_DNA"/>
</dbReference>
<dbReference type="AlphaFoldDB" id="A0A8S9YYS7"/>
<protein>
    <submittedName>
        <fullName evidence="2">Uncharacterized protein</fullName>
    </submittedName>
</protein>
<keyword evidence="1" id="KW-0812">Transmembrane</keyword>
<feature type="transmembrane region" description="Helical" evidence="1">
    <location>
        <begin position="62"/>
        <end position="80"/>
    </location>
</feature>
<evidence type="ECO:0000313" key="2">
    <source>
        <dbReference type="EMBL" id="KAF7260285.1"/>
    </source>
</evidence>
<keyword evidence="1" id="KW-0472">Membrane</keyword>
<evidence type="ECO:0000313" key="3">
    <source>
        <dbReference type="Proteomes" id="UP000822476"/>
    </source>
</evidence>
<comment type="caution">
    <text evidence="2">The sequence shown here is derived from an EMBL/GenBank/DDBJ whole genome shotgun (WGS) entry which is preliminary data.</text>
</comment>
<accession>A0A8S9YYS7</accession>
<sequence>MALYCRKKFWQLCDTRNEALHLFLHGQSCSIIVQVWLNFAVALVIVVVAATNCDEHHSYTVHIIFSTPFEGQMFLLVIFLRQACCKKIGNLCFSNHFVN</sequence>
<organism evidence="2 3">
    <name type="scientific">Paragonimus skrjabini miyazakii</name>
    <dbReference type="NCBI Taxonomy" id="59628"/>
    <lineage>
        <taxon>Eukaryota</taxon>
        <taxon>Metazoa</taxon>
        <taxon>Spiralia</taxon>
        <taxon>Lophotrochozoa</taxon>
        <taxon>Platyhelminthes</taxon>
        <taxon>Trematoda</taxon>
        <taxon>Digenea</taxon>
        <taxon>Plagiorchiida</taxon>
        <taxon>Troglotremata</taxon>
        <taxon>Troglotrematidae</taxon>
        <taxon>Paragonimus</taxon>
    </lineage>
</organism>
<dbReference type="Proteomes" id="UP000822476">
    <property type="component" value="Unassembled WGS sequence"/>
</dbReference>
<reference evidence="2" key="1">
    <citation type="submission" date="2019-07" db="EMBL/GenBank/DDBJ databases">
        <title>Annotation for the trematode Paragonimus miyazaki's.</title>
        <authorList>
            <person name="Choi Y.-J."/>
        </authorList>
    </citation>
    <scope>NUCLEOTIDE SEQUENCE</scope>
    <source>
        <strain evidence="2">Japan</strain>
    </source>
</reference>
<evidence type="ECO:0000256" key="1">
    <source>
        <dbReference type="SAM" id="Phobius"/>
    </source>
</evidence>